<accession>A0ABV4UC22</accession>
<dbReference type="Proteomes" id="UP001574673">
    <property type="component" value="Unassembled WGS sequence"/>
</dbReference>
<comment type="caution">
    <text evidence="2">The sequence shown here is derived from an EMBL/GenBank/DDBJ whole genome shotgun (WGS) entry which is preliminary data.</text>
</comment>
<dbReference type="RefSeq" id="WP_418890356.1">
    <property type="nucleotide sequence ID" value="NZ_JBEUWX010000002.1"/>
</dbReference>
<dbReference type="PANTHER" id="PTHR40691">
    <property type="entry name" value="(NA+)-NQR MATURATION NQRM"/>
    <property type="match status" value="1"/>
</dbReference>
<dbReference type="PANTHER" id="PTHR40691:SF3">
    <property type="entry name" value="(NA+)-NQR MATURATION NQRM"/>
    <property type="match status" value="1"/>
</dbReference>
<dbReference type="InterPro" id="IPR007495">
    <property type="entry name" value="NqrM"/>
</dbReference>
<protein>
    <submittedName>
        <fullName evidence="2">(Na+)-NQR maturation NqrM</fullName>
    </submittedName>
</protein>
<sequence length="74" mass="7204">MLTWLLALLVLLIVVAGMAVGVMAGRKPIAGSCGGLANVGLDTACACGSTPGKCRAGAGNADNAQDPAAPRSTH</sequence>
<evidence type="ECO:0000313" key="2">
    <source>
        <dbReference type="EMBL" id="MFA9949211.1"/>
    </source>
</evidence>
<feature type="region of interest" description="Disordered" evidence="1">
    <location>
        <begin position="53"/>
        <end position="74"/>
    </location>
</feature>
<dbReference type="EMBL" id="JBEUWX010000002">
    <property type="protein sequence ID" value="MFA9949211.1"/>
    <property type="molecule type" value="Genomic_DNA"/>
</dbReference>
<gene>
    <name evidence="2" type="primary">nqrM</name>
    <name evidence="2" type="ORF">ABCS64_02515</name>
</gene>
<name>A0ABV4UC22_9RHOO</name>
<organism evidence="2 3">
    <name type="scientific">Dentiradicibacter hellwigii</name>
    <dbReference type="NCBI Taxonomy" id="3149053"/>
    <lineage>
        <taxon>Bacteria</taxon>
        <taxon>Pseudomonadati</taxon>
        <taxon>Pseudomonadota</taxon>
        <taxon>Betaproteobacteria</taxon>
        <taxon>Rhodocyclales</taxon>
        <taxon>Rhodocyclaceae</taxon>
        <taxon>Dentiradicibacter</taxon>
    </lineage>
</organism>
<evidence type="ECO:0000256" key="1">
    <source>
        <dbReference type="SAM" id="MobiDB-lite"/>
    </source>
</evidence>
<keyword evidence="3" id="KW-1185">Reference proteome</keyword>
<evidence type="ECO:0000313" key="3">
    <source>
        <dbReference type="Proteomes" id="UP001574673"/>
    </source>
</evidence>
<dbReference type="Pfam" id="PF04400">
    <property type="entry name" value="NqrM"/>
    <property type="match status" value="1"/>
</dbReference>
<proteinExistence type="predicted"/>
<reference evidence="3" key="1">
    <citation type="submission" date="2024-06" db="EMBL/GenBank/DDBJ databases">
        <title>Radixoralia hellwigii gen. nov., sp nov., isolated from a root canal in the human oral cavity.</title>
        <authorList>
            <person name="Bartsch S."/>
            <person name="Wittmer A."/>
            <person name="Schulz A.-K."/>
            <person name="Neumann-Schaal M."/>
            <person name="Wolf J."/>
            <person name="Gronow S."/>
            <person name="Tennert C."/>
            <person name="Haecker G."/>
            <person name="Cieplik F."/>
            <person name="Al-Ahmad A."/>
        </authorList>
    </citation>
    <scope>NUCLEOTIDE SEQUENCE [LARGE SCALE GENOMIC DNA]</scope>
    <source>
        <strain evidence="3">Wk13</strain>
    </source>
</reference>